<reference evidence="2 3" key="1">
    <citation type="submission" date="2014-09" db="EMBL/GenBank/DDBJ databases">
        <authorList>
            <person name="Chan K.-G."/>
        </authorList>
    </citation>
    <scope>NUCLEOTIDE SEQUENCE [LARGE SCALE GENOMIC DNA]</scope>
    <source>
        <strain evidence="2 3">ND07</strain>
    </source>
</reference>
<keyword evidence="1" id="KW-1133">Transmembrane helix</keyword>
<keyword evidence="3" id="KW-1185">Reference proteome</keyword>
<evidence type="ECO:0000313" key="2">
    <source>
        <dbReference type="EMBL" id="AIR89066.1"/>
    </source>
</evidence>
<sequence length="384" mass="41016">MSILGAWVLILLAYAAAAALGKRLGLIAIVSQLLLAALLPLAMHGLGEWSAHVEGAALTAPTWVKTVYGAAFALLLAAILSDVLELRPERAAFKLALPSFLLPFACGLACAVWLLGLSGLSALALGLVFAITAIPVLYLYLRAIDYPPAASRRLLQAAIVIDLLCWLLLGLGQGSLHPTSLLLPLLGALAPLPLYALGVRAAKVYGALFIALLFGAEHYHLNALLLAMAYLGCLAWLKLGVQVPLSARWSQAAQQYFAVPLILSYGVLQVELQDALPGLNAWHWGALLALPIISKLLGNWLGLRWAGASFPGASRWRESLLLNIRGLSEIVFLNLLLTERLISPSLYLALLLMSLVATLMPALAGLHRLPLNTAATARRPHVDY</sequence>
<dbReference type="Gene3D" id="1.20.1530.20">
    <property type="match status" value="1"/>
</dbReference>
<dbReference type="EMBL" id="CP009455">
    <property type="protein sequence ID" value="AIR89066.1"/>
    <property type="molecule type" value="Genomic_DNA"/>
</dbReference>
<feature type="transmembrane region" description="Helical" evidence="1">
    <location>
        <begin position="122"/>
        <end position="141"/>
    </location>
</feature>
<accession>A0A089WKD8</accession>
<feature type="transmembrane region" description="Helical" evidence="1">
    <location>
        <begin position="192"/>
        <end position="214"/>
    </location>
</feature>
<feature type="transmembrane region" description="Helical" evidence="1">
    <location>
        <begin position="96"/>
        <end position="116"/>
    </location>
</feature>
<feature type="transmembrane region" description="Helical" evidence="1">
    <location>
        <begin position="153"/>
        <end position="172"/>
    </location>
</feature>
<proteinExistence type="predicted"/>
<dbReference type="KEGG" id="psw:LK03_07180"/>
<keyword evidence="1" id="KW-0812">Transmembrane</keyword>
<dbReference type="RefSeq" id="WP_038411694.1">
    <property type="nucleotide sequence ID" value="NZ_CP009455.1"/>
</dbReference>
<feature type="transmembrane region" description="Helical" evidence="1">
    <location>
        <begin position="281"/>
        <end position="298"/>
    </location>
</feature>
<feature type="transmembrane region" description="Helical" evidence="1">
    <location>
        <begin position="221"/>
        <end position="239"/>
    </location>
</feature>
<evidence type="ECO:0000313" key="3">
    <source>
        <dbReference type="Proteomes" id="UP000029493"/>
    </source>
</evidence>
<feature type="transmembrane region" description="Helical" evidence="1">
    <location>
        <begin position="344"/>
        <end position="366"/>
    </location>
</feature>
<dbReference type="AlphaFoldDB" id="A0A089WKD8"/>
<name>A0A089WKD8_9PSED</name>
<evidence type="ECO:0000256" key="1">
    <source>
        <dbReference type="SAM" id="Phobius"/>
    </source>
</evidence>
<dbReference type="OrthoDB" id="7024959at2"/>
<dbReference type="InterPro" id="IPR038770">
    <property type="entry name" value="Na+/solute_symporter_sf"/>
</dbReference>
<dbReference type="STRING" id="157783.LK03_07180"/>
<feature type="transmembrane region" description="Helical" evidence="1">
    <location>
        <begin position="67"/>
        <end position="84"/>
    </location>
</feature>
<protein>
    <submittedName>
        <fullName evidence="2">Sodium:proton antiporter</fullName>
    </submittedName>
</protein>
<keyword evidence="1" id="KW-0472">Membrane</keyword>
<gene>
    <name evidence="2" type="ORF">LK03_07180</name>
</gene>
<organism evidence="2 3">
    <name type="scientific">Pseudomonas cremoricolorata</name>
    <dbReference type="NCBI Taxonomy" id="157783"/>
    <lineage>
        <taxon>Bacteria</taxon>
        <taxon>Pseudomonadati</taxon>
        <taxon>Pseudomonadota</taxon>
        <taxon>Gammaproteobacteria</taxon>
        <taxon>Pseudomonadales</taxon>
        <taxon>Pseudomonadaceae</taxon>
        <taxon>Pseudomonas</taxon>
    </lineage>
</organism>
<dbReference type="Proteomes" id="UP000029493">
    <property type="component" value="Chromosome"/>
</dbReference>